<comment type="caution">
    <text evidence="2">The sequence shown here is derived from an EMBL/GenBank/DDBJ whole genome shotgun (WGS) entry which is preliminary data.</text>
</comment>
<feature type="region of interest" description="Disordered" evidence="1">
    <location>
        <begin position="1"/>
        <end position="81"/>
    </location>
</feature>
<proteinExistence type="predicted"/>
<dbReference type="EMBL" id="JAUFSA010000006">
    <property type="protein sequence ID" value="MDP7739585.1"/>
    <property type="molecule type" value="Genomic_DNA"/>
</dbReference>
<evidence type="ECO:0000256" key="1">
    <source>
        <dbReference type="SAM" id="MobiDB-lite"/>
    </source>
</evidence>
<dbReference type="Proteomes" id="UP001229081">
    <property type="component" value="Unassembled WGS sequence"/>
</dbReference>
<sequence length="244" mass="26275">MTDNLSGGIHQLHERRARRTRQAPQPRHPKLAAEAVDSAITVPDHHDEALETDTAGAKANSPADVTPPNSAPTQPVTTRTDRTDVATDVPDTTIAAAAGLPDLNIDPTDPTAHIVSPTVLSIPASIVKRFDRARADAPSHTALVLDALRAQVHDLPTLILNRRPGPKPGDLFPFRDSPGRITTDTPMPLRIRPTKGELNIMKQLTDWSSAQIAAQRTGTRPTNRSEMVAAALDAFLAQPGRRKT</sequence>
<name>A0AAJ1SAA8_9MYCO</name>
<protein>
    <submittedName>
        <fullName evidence="2">Uncharacterized protein</fullName>
    </submittedName>
</protein>
<reference evidence="2" key="1">
    <citation type="submission" date="2023-06" db="EMBL/GenBank/DDBJ databases">
        <title>Identification of two novel mycobacterium reveal diversities and complexities of Mycobacterium gordonae clade.</title>
        <authorList>
            <person name="Matsumoto Y."/>
            <person name="Nakamura S."/>
            <person name="Motooka D."/>
            <person name="Fukushima K."/>
        </authorList>
    </citation>
    <scope>NUCLEOTIDE SEQUENCE</scope>
    <source>
        <strain evidence="2">TY812</strain>
    </source>
</reference>
<dbReference type="AlphaFoldDB" id="A0AAJ1SAA8"/>
<evidence type="ECO:0000313" key="2">
    <source>
        <dbReference type="EMBL" id="MDP7739585.1"/>
    </source>
</evidence>
<evidence type="ECO:0000313" key="3">
    <source>
        <dbReference type="Proteomes" id="UP001229081"/>
    </source>
</evidence>
<dbReference type="RefSeq" id="WP_306256007.1">
    <property type="nucleotide sequence ID" value="NZ_JAUFSA010000006.1"/>
</dbReference>
<organism evidence="2 3">
    <name type="scientific">Mycobacterium paragordonae</name>
    <dbReference type="NCBI Taxonomy" id="1389713"/>
    <lineage>
        <taxon>Bacteria</taxon>
        <taxon>Bacillati</taxon>
        <taxon>Actinomycetota</taxon>
        <taxon>Actinomycetes</taxon>
        <taxon>Mycobacteriales</taxon>
        <taxon>Mycobacteriaceae</taxon>
        <taxon>Mycobacterium</taxon>
    </lineage>
</organism>
<feature type="region of interest" description="Disordered" evidence="1">
    <location>
        <begin position="159"/>
        <end position="186"/>
    </location>
</feature>
<gene>
    <name evidence="2" type="ORF">QXL92_33180</name>
</gene>
<accession>A0AAJ1SAA8</accession>